<dbReference type="InterPro" id="IPR036515">
    <property type="entry name" value="Transposase_17_sf"/>
</dbReference>
<name>A0ABW0KXW6_9BACT</name>
<comment type="caution">
    <text evidence="2">The sequence shown here is derived from an EMBL/GenBank/DDBJ whole genome shotgun (WGS) entry which is preliminary data.</text>
</comment>
<dbReference type="EMBL" id="JBHSMQ010000009">
    <property type="protein sequence ID" value="MFC5457276.1"/>
    <property type="molecule type" value="Genomic_DNA"/>
</dbReference>
<accession>A0ABW0KXW6</accession>
<evidence type="ECO:0000259" key="1">
    <source>
        <dbReference type="SMART" id="SM01321"/>
    </source>
</evidence>
<gene>
    <name evidence="2" type="ORF">ACFQDI_20575</name>
</gene>
<dbReference type="SMART" id="SM01321">
    <property type="entry name" value="Y1_Tnp"/>
    <property type="match status" value="1"/>
</dbReference>
<dbReference type="Proteomes" id="UP001596052">
    <property type="component" value="Unassembled WGS sequence"/>
</dbReference>
<sequence>MDTPRFLNPLKDVVKSSNHLPHWEQPGRCYFITFRMADSIPASLRQEWAQERDQWLETHPKPHGPEEIEEYQQRFTTRIERWLDAGHGTCVLRRTDCQHILTLALQFFEAQRYHLHSWVIMPNHVHVLLSLAEGEHLGKIVSSWKSYTAKQMNDLLGLAGAFWQEDYFDRMVRDDDHFVRCVRYIRRNPLKARLQLGAYAMWESDLCRRWAPPAAGAP</sequence>
<dbReference type="Gene3D" id="3.30.70.1290">
    <property type="entry name" value="Transposase IS200-like"/>
    <property type="match status" value="1"/>
</dbReference>
<dbReference type="InterPro" id="IPR052715">
    <property type="entry name" value="RAYT_transposase"/>
</dbReference>
<evidence type="ECO:0000313" key="2">
    <source>
        <dbReference type="EMBL" id="MFC5457276.1"/>
    </source>
</evidence>
<evidence type="ECO:0000313" key="3">
    <source>
        <dbReference type="Proteomes" id="UP001596052"/>
    </source>
</evidence>
<organism evidence="2 3">
    <name type="scientific">Prosthecobacter fluviatilis</name>
    <dbReference type="NCBI Taxonomy" id="445931"/>
    <lineage>
        <taxon>Bacteria</taxon>
        <taxon>Pseudomonadati</taxon>
        <taxon>Verrucomicrobiota</taxon>
        <taxon>Verrucomicrobiia</taxon>
        <taxon>Verrucomicrobiales</taxon>
        <taxon>Verrucomicrobiaceae</taxon>
        <taxon>Prosthecobacter</taxon>
    </lineage>
</organism>
<dbReference type="InterPro" id="IPR002686">
    <property type="entry name" value="Transposase_17"/>
</dbReference>
<keyword evidence="3" id="KW-1185">Reference proteome</keyword>
<dbReference type="RefSeq" id="WP_377170398.1">
    <property type="nucleotide sequence ID" value="NZ_JBHSMQ010000009.1"/>
</dbReference>
<proteinExistence type="predicted"/>
<dbReference type="SUPFAM" id="SSF143422">
    <property type="entry name" value="Transposase IS200-like"/>
    <property type="match status" value="1"/>
</dbReference>
<protein>
    <submittedName>
        <fullName evidence="2">Transposase</fullName>
    </submittedName>
</protein>
<reference evidence="3" key="1">
    <citation type="journal article" date="2019" name="Int. J. Syst. Evol. Microbiol.">
        <title>The Global Catalogue of Microorganisms (GCM) 10K type strain sequencing project: providing services to taxonomists for standard genome sequencing and annotation.</title>
        <authorList>
            <consortium name="The Broad Institute Genomics Platform"/>
            <consortium name="The Broad Institute Genome Sequencing Center for Infectious Disease"/>
            <person name="Wu L."/>
            <person name="Ma J."/>
        </authorList>
    </citation>
    <scope>NUCLEOTIDE SEQUENCE [LARGE SCALE GENOMIC DNA]</scope>
    <source>
        <strain evidence="3">CGMCC 4.1469</strain>
    </source>
</reference>
<feature type="domain" description="Transposase IS200-like" evidence="1">
    <location>
        <begin position="25"/>
        <end position="188"/>
    </location>
</feature>
<dbReference type="PANTHER" id="PTHR36966:SF1">
    <property type="entry name" value="REP-ASSOCIATED TYROSINE TRANSPOSASE"/>
    <property type="match status" value="1"/>
</dbReference>
<dbReference type="PANTHER" id="PTHR36966">
    <property type="entry name" value="REP-ASSOCIATED TYROSINE TRANSPOSASE"/>
    <property type="match status" value="1"/>
</dbReference>
<dbReference type="Pfam" id="PF01797">
    <property type="entry name" value="Y1_Tnp"/>
    <property type="match status" value="1"/>
</dbReference>